<evidence type="ECO:0000313" key="5">
    <source>
        <dbReference type="Proteomes" id="UP000254808"/>
    </source>
</evidence>
<dbReference type="Gene3D" id="2.60.40.10">
    <property type="entry name" value="Immunoglobulins"/>
    <property type="match status" value="1"/>
</dbReference>
<dbReference type="SMART" id="SM00642">
    <property type="entry name" value="Aamy"/>
    <property type="match status" value="1"/>
</dbReference>
<evidence type="ECO:0000256" key="2">
    <source>
        <dbReference type="SAM" id="SignalP"/>
    </source>
</evidence>
<feature type="signal peptide" evidence="2">
    <location>
        <begin position="1"/>
        <end position="26"/>
    </location>
</feature>
<dbReference type="RefSeq" id="WP_114984906.1">
    <property type="nucleotide sequence ID" value="NZ_CP027806.1"/>
</dbReference>
<dbReference type="PANTHER" id="PTHR43002">
    <property type="entry name" value="GLYCOGEN DEBRANCHING ENZYME"/>
    <property type="match status" value="1"/>
</dbReference>
<proteinExistence type="inferred from homology"/>
<dbReference type="Pfam" id="PF00128">
    <property type="entry name" value="Alpha-amylase"/>
    <property type="match status" value="2"/>
</dbReference>
<dbReference type="InterPro" id="IPR013783">
    <property type="entry name" value="Ig-like_fold"/>
</dbReference>
<name>A0A345UMP6_9BACT</name>
<accession>A0A345UMP6</accession>
<dbReference type="EMBL" id="CP027806">
    <property type="protein sequence ID" value="AXJ01748.1"/>
    <property type="molecule type" value="Genomic_DNA"/>
</dbReference>
<evidence type="ECO:0000259" key="3">
    <source>
        <dbReference type="SMART" id="SM00642"/>
    </source>
</evidence>
<comment type="similarity">
    <text evidence="1">Belongs to the glycosyl hydrolase 13 family.</text>
</comment>
<dbReference type="GO" id="GO:0005975">
    <property type="term" value="P:carbohydrate metabolic process"/>
    <property type="evidence" value="ECO:0007669"/>
    <property type="project" value="InterPro"/>
</dbReference>
<dbReference type="SUPFAM" id="SSF51445">
    <property type="entry name" value="(Trans)glycosidases"/>
    <property type="match status" value="1"/>
</dbReference>
<reference evidence="4 5" key="1">
    <citation type="submission" date="2018-03" db="EMBL/GenBank/DDBJ databases">
        <title>Phenotypic and genomic properties of Cyclonatronum proteinivorum gen. nov., sp. nov., a haloalkaliphilic bacteroidete from soda lakes possessing Na+-translocating rhodopsin.</title>
        <authorList>
            <person name="Toshchakov S.V."/>
            <person name="Korzhenkov A."/>
            <person name="Samarov N.I."/>
            <person name="Kublanov I.V."/>
            <person name="Muntyan M.S."/>
            <person name="Sorokin D.Y."/>
        </authorList>
    </citation>
    <scope>NUCLEOTIDE SEQUENCE [LARGE SCALE GENOMIC DNA]</scope>
    <source>
        <strain evidence="4 5">Omega</strain>
    </source>
</reference>
<evidence type="ECO:0000313" key="4">
    <source>
        <dbReference type="EMBL" id="AXJ01748.1"/>
    </source>
</evidence>
<protein>
    <submittedName>
        <fullName evidence="4">Por secretion system C-terminal sorting domain-containing protein</fullName>
    </submittedName>
</protein>
<dbReference type="Gene3D" id="2.60.40.4070">
    <property type="match status" value="1"/>
</dbReference>
<dbReference type="Proteomes" id="UP000254808">
    <property type="component" value="Chromosome"/>
</dbReference>
<dbReference type="KEGG" id="cprv:CYPRO_2506"/>
<dbReference type="CDD" id="cd11350">
    <property type="entry name" value="AmyAc_4"/>
    <property type="match status" value="1"/>
</dbReference>
<dbReference type="InterPro" id="IPR006047">
    <property type="entry name" value="GH13_cat_dom"/>
</dbReference>
<dbReference type="OrthoDB" id="9761875at2"/>
<feature type="chain" id="PRO_5016839269" evidence="2">
    <location>
        <begin position="27"/>
        <end position="961"/>
    </location>
</feature>
<evidence type="ECO:0000256" key="1">
    <source>
        <dbReference type="ARBA" id="ARBA00008061"/>
    </source>
</evidence>
<organism evidence="4 5">
    <name type="scientific">Cyclonatronum proteinivorum</name>
    <dbReference type="NCBI Taxonomy" id="1457365"/>
    <lineage>
        <taxon>Bacteria</taxon>
        <taxon>Pseudomonadati</taxon>
        <taxon>Balneolota</taxon>
        <taxon>Balneolia</taxon>
        <taxon>Balneolales</taxon>
        <taxon>Cyclonatronaceae</taxon>
        <taxon>Cyclonatronum</taxon>
    </lineage>
</organism>
<dbReference type="InterPro" id="IPR014756">
    <property type="entry name" value="Ig_E-set"/>
</dbReference>
<dbReference type="Gene3D" id="3.20.20.80">
    <property type="entry name" value="Glycosidases"/>
    <property type="match status" value="1"/>
</dbReference>
<dbReference type="InterPro" id="IPR017853">
    <property type="entry name" value="GH"/>
</dbReference>
<keyword evidence="2" id="KW-0732">Signal</keyword>
<dbReference type="Pfam" id="PF18962">
    <property type="entry name" value="Por_Secre_tail"/>
    <property type="match status" value="1"/>
</dbReference>
<dbReference type="InterPro" id="IPR026444">
    <property type="entry name" value="Secre_tail"/>
</dbReference>
<feature type="domain" description="Glycosyl hydrolase family 13 catalytic" evidence="3">
    <location>
        <begin position="408"/>
        <end position="766"/>
    </location>
</feature>
<dbReference type="AlphaFoldDB" id="A0A345UMP6"/>
<keyword evidence="5" id="KW-1185">Reference proteome</keyword>
<sequence length="961" mass="109630">MLYSRLHHLMLLFLLILLMPAAYLQAQVVTTIPDFPTEDQPVSIIFDATQGNGGLAGYTGDVYAHTGVITNLSDGPSGWRYVKTNWGQNTPETKLTRIGEDLYQLDIENIREYYGVPLSEQILQMAFVFRSGEQVNGSFLEGKDVGGADIFVDLFNDPLLVRFTSPSNDPYNPAFAELDDVIEVRIAGFALETEIAELRLYADEVLVASADDVADLTYDLTIASTGRIDLRAEVEDDAGDVAEAFTYIVVNPEVTEMAPPAGTRYGINYHDDDTSVTLAIWAPYIDDIYVIGDFTEWEIRPEFFMNRHTVNPDSVMFWTTVTDLTPGVEYGFQYLVEGERRIGELYSHKVLDPWNDRFISEEVYPNLMPYPTGKTSGMVSILQTAAPQYEWQTTDYERIDHRDMIKYELLIRDWLDESTYRNVADSLDYLQRLGINALELMPVSNFDGNISWGYNPNFHLAVEKSYGPAFELKRLIDEAHSRGMAVLLDVVYNHATDLSPLIGLYGHQNNPLIGPGHEFNVFNHLNHDHPKIKYWMDRANAFWIEEFRVDGFRFDLTKGFATNFNNQNYHGYNAQRIANLKRMADAIWEIDPDFWIVLEHFTANSEEMELSNWRRNEGRPGMLLWGNMNFNYNEATMGWHSNNQSNFSGVFHQSRGWSAPNLVGYMESHDEQRLMYRNLQFGRSSGGYDIRDFETAMGRQMLAGAFFFTIPGPKMLWQFGELGYDIPLDETGPNRTAPMPVMWDDYLADPVRVELYNTWRAIIHLRQSSEAFRTEDVSLDLQPSVKRIWLNHESMNVAIIGNFDVQQRTVDANLQHTGLWYDYFAQEAREFSATNEPVVLEPGEFVIYTTELVELPEGGLTPVGIRDEDQLEQPAGFGLLQNYPNPFNPTTNVRYEVGETTDVRLEVFNVLGQRVALLHNGLQTVGTHTAVFDGSRLTSGVYIVRMQANGQTFTNKMLLVK</sequence>
<dbReference type="SUPFAM" id="SSF81296">
    <property type="entry name" value="E set domains"/>
    <property type="match status" value="1"/>
</dbReference>
<dbReference type="NCBIfam" id="TIGR04183">
    <property type="entry name" value="Por_Secre_tail"/>
    <property type="match status" value="1"/>
</dbReference>
<gene>
    <name evidence="4" type="ORF">CYPRO_2506</name>
</gene>